<dbReference type="Proteomes" id="UP001150581">
    <property type="component" value="Unassembled WGS sequence"/>
</dbReference>
<dbReference type="EMBL" id="JANBPG010000106">
    <property type="protein sequence ID" value="KAJ1900054.1"/>
    <property type="molecule type" value="Genomic_DNA"/>
</dbReference>
<organism evidence="1 2">
    <name type="scientific">Kickxella alabastrina</name>
    <dbReference type="NCBI Taxonomy" id="61397"/>
    <lineage>
        <taxon>Eukaryota</taxon>
        <taxon>Fungi</taxon>
        <taxon>Fungi incertae sedis</taxon>
        <taxon>Zoopagomycota</taxon>
        <taxon>Kickxellomycotina</taxon>
        <taxon>Kickxellomycetes</taxon>
        <taxon>Kickxellales</taxon>
        <taxon>Kickxellaceae</taxon>
        <taxon>Kickxella</taxon>
    </lineage>
</organism>
<evidence type="ECO:0000313" key="1">
    <source>
        <dbReference type="EMBL" id="KAJ1900054.1"/>
    </source>
</evidence>
<proteinExistence type="predicted"/>
<comment type="caution">
    <text evidence="1">The sequence shown here is derived from an EMBL/GenBank/DDBJ whole genome shotgun (WGS) entry which is preliminary data.</text>
</comment>
<gene>
    <name evidence="1" type="ORF">LPJ66_001726</name>
</gene>
<accession>A0ACC1ISH1</accession>
<protein>
    <submittedName>
        <fullName evidence="1">Uncharacterized protein</fullName>
    </submittedName>
</protein>
<sequence length="227" mass="25425">MEIATLQPLEDLAQQAGQKLYGPHLLHTNTYITGRRGISASEALLQTQPWLTLCHHTLGGKGGFGSMLRSQGSKTFNKPANFDNCRDLYGRRLKTLNEAKTIVENIEAQEKERENAKERRRKKIADGLVEKPKKKYRFDDVKYTKECEEIVESTRAITRKAMKKMAADVKASASEKKKQAEMMVPLFGDGLDDLDGLSSSSSSDESDKDTKSNADDKKGKRKRKAAD</sequence>
<reference evidence="1" key="1">
    <citation type="submission" date="2022-07" db="EMBL/GenBank/DDBJ databases">
        <title>Phylogenomic reconstructions and comparative analyses of Kickxellomycotina fungi.</title>
        <authorList>
            <person name="Reynolds N.K."/>
            <person name="Stajich J.E."/>
            <person name="Barry K."/>
            <person name="Grigoriev I.V."/>
            <person name="Crous P."/>
            <person name="Smith M.E."/>
        </authorList>
    </citation>
    <scope>NUCLEOTIDE SEQUENCE</scope>
    <source>
        <strain evidence="1">Benny 63K</strain>
    </source>
</reference>
<keyword evidence="2" id="KW-1185">Reference proteome</keyword>
<name>A0ACC1ISH1_9FUNG</name>
<evidence type="ECO:0000313" key="2">
    <source>
        <dbReference type="Proteomes" id="UP001150581"/>
    </source>
</evidence>